<dbReference type="InterPro" id="IPR012309">
    <property type="entry name" value="DNA_ligase_ATP-dep_C"/>
</dbReference>
<dbReference type="InterPro" id="IPR050191">
    <property type="entry name" value="ATP-dep_DNA_ligase"/>
</dbReference>
<evidence type="ECO:0000313" key="7">
    <source>
        <dbReference type="Proteomes" id="UP000003860"/>
    </source>
</evidence>
<dbReference type="GO" id="GO:0006310">
    <property type="term" value="P:DNA recombination"/>
    <property type="evidence" value="ECO:0007669"/>
    <property type="project" value="InterPro"/>
</dbReference>
<comment type="similarity">
    <text evidence="1">Belongs to the ATP-dependent DNA ligase family.</text>
</comment>
<comment type="catalytic activity">
    <reaction evidence="4">
        <text>ATP + (deoxyribonucleotide)n-3'-hydroxyl + 5'-phospho-(deoxyribonucleotide)m = (deoxyribonucleotide)n+m + AMP + diphosphate.</text>
        <dbReference type="EC" id="6.5.1.1"/>
    </reaction>
</comment>
<dbReference type="SUPFAM" id="SSF56091">
    <property type="entry name" value="DNA ligase/mRNA capping enzyme, catalytic domain"/>
    <property type="match status" value="1"/>
</dbReference>
<dbReference type="CDD" id="cd07906">
    <property type="entry name" value="Adenylation_DNA_ligase_LigD_LigC"/>
    <property type="match status" value="1"/>
</dbReference>
<evidence type="ECO:0000256" key="4">
    <source>
        <dbReference type="ARBA" id="ARBA00034003"/>
    </source>
</evidence>
<dbReference type="Gene3D" id="3.30.1490.70">
    <property type="match status" value="1"/>
</dbReference>
<evidence type="ECO:0000259" key="5">
    <source>
        <dbReference type="PROSITE" id="PS50160"/>
    </source>
</evidence>
<dbReference type="Gene3D" id="2.40.50.140">
    <property type="entry name" value="Nucleic acid-binding proteins"/>
    <property type="match status" value="1"/>
</dbReference>
<protein>
    <recommendedName>
        <fullName evidence="2">DNA ligase (ATP)</fullName>
        <ecNumber evidence="2">6.5.1.1</ecNumber>
    </recommendedName>
</protein>
<sequence>MNWIIPMEPVICPQVKEGSGYIHEIKWDGIRGLVYIQDGNVKIYTKKGKERTGFYPELDVFKKGLGGKNAILDGEFVVLDEDGVPSFYKSLIRERVRNSSKLQYYTSSYPVCYMVFDILQYEDNILVNMPLIERKQLLEKNLSSLTGDDTKIFLAKMYQDGKELFEKMKKRNMEGIVSKKTDSLYIGGKKHEGWFKTKFIKKMLCVVGAIQWKSSQPNSLVLGIKPRDSEKLVYVGKASIGLKQSDLMLIKEYSGQLEQEECPFTTDEIIQLDRTGERFSWLYPALTCWISFLELTNDGHLRHPKIEGFAVFPVEEADGKVLTD</sequence>
<name>F1TE05_9FIRM</name>
<evidence type="ECO:0000256" key="2">
    <source>
        <dbReference type="ARBA" id="ARBA00012727"/>
    </source>
</evidence>
<dbReference type="InterPro" id="IPR012310">
    <property type="entry name" value="DNA_ligase_ATP-dep_cent"/>
</dbReference>
<dbReference type="AlphaFoldDB" id="F1TE05"/>
<accession>F1TE05</accession>
<evidence type="ECO:0000256" key="1">
    <source>
        <dbReference type="ARBA" id="ARBA00007572"/>
    </source>
</evidence>
<dbReference type="InterPro" id="IPR016059">
    <property type="entry name" value="DNA_ligase_ATP-dep_CS"/>
</dbReference>
<dbReference type="PANTHER" id="PTHR45674:SF4">
    <property type="entry name" value="DNA LIGASE 1"/>
    <property type="match status" value="1"/>
</dbReference>
<dbReference type="CDD" id="cd07971">
    <property type="entry name" value="OBF_DNA_ligase_LigD"/>
    <property type="match status" value="1"/>
</dbReference>
<comment type="caution">
    <text evidence="6">The sequence shown here is derived from an EMBL/GenBank/DDBJ whole genome shotgun (WGS) entry which is preliminary data.</text>
</comment>
<keyword evidence="3 6" id="KW-0436">Ligase</keyword>
<evidence type="ECO:0000256" key="3">
    <source>
        <dbReference type="ARBA" id="ARBA00022598"/>
    </source>
</evidence>
<dbReference type="Proteomes" id="UP000003860">
    <property type="component" value="Unassembled WGS sequence"/>
</dbReference>
<dbReference type="PANTHER" id="PTHR45674">
    <property type="entry name" value="DNA LIGASE 1/3 FAMILY MEMBER"/>
    <property type="match status" value="1"/>
</dbReference>
<dbReference type="Pfam" id="PF01068">
    <property type="entry name" value="DNA_ligase_A_M"/>
    <property type="match status" value="1"/>
</dbReference>
<dbReference type="EC" id="6.5.1.1" evidence="2"/>
<dbReference type="SUPFAM" id="SSF50249">
    <property type="entry name" value="Nucleic acid-binding proteins"/>
    <property type="match status" value="1"/>
</dbReference>
<dbReference type="Gene3D" id="3.30.470.30">
    <property type="entry name" value="DNA ligase/mRNA capping enzyme"/>
    <property type="match status" value="1"/>
</dbReference>
<organism evidence="6 7">
    <name type="scientific">Ruminiclostridium papyrosolvens DSM 2782</name>
    <dbReference type="NCBI Taxonomy" id="588581"/>
    <lineage>
        <taxon>Bacteria</taxon>
        <taxon>Bacillati</taxon>
        <taxon>Bacillota</taxon>
        <taxon>Clostridia</taxon>
        <taxon>Eubacteriales</taxon>
        <taxon>Oscillospiraceae</taxon>
        <taxon>Ruminiclostridium</taxon>
    </lineage>
</organism>
<dbReference type="PROSITE" id="PS00697">
    <property type="entry name" value="DNA_LIGASE_A1"/>
    <property type="match status" value="1"/>
</dbReference>
<dbReference type="OrthoDB" id="9802472at2"/>
<dbReference type="GO" id="GO:0006281">
    <property type="term" value="P:DNA repair"/>
    <property type="evidence" value="ECO:0007669"/>
    <property type="project" value="InterPro"/>
</dbReference>
<evidence type="ECO:0000313" key="6">
    <source>
        <dbReference type="EMBL" id="EGD47451.1"/>
    </source>
</evidence>
<dbReference type="EMBL" id="ACXX02000008">
    <property type="protein sequence ID" value="EGD47451.1"/>
    <property type="molecule type" value="Genomic_DNA"/>
</dbReference>
<gene>
    <name evidence="6" type="ORF">Cpap_2034</name>
</gene>
<reference evidence="6" key="2">
    <citation type="submission" date="2011-01" db="EMBL/GenBank/DDBJ databases">
        <title>The Non-contiguous Finished genome of Clostridium papyrosolvens.</title>
        <authorList>
            <person name="Lucas S."/>
            <person name="Copeland A."/>
            <person name="Lapidus A."/>
            <person name="Cheng J.-F."/>
            <person name="Goodwin L."/>
            <person name="Pitluck S."/>
            <person name="Misra M."/>
            <person name="Chertkov O."/>
            <person name="Detter J.C."/>
            <person name="Han C."/>
            <person name="Tapia R."/>
            <person name="Land M."/>
            <person name="Hauser L."/>
            <person name="Kyrpides N."/>
            <person name="Ivanova N."/>
            <person name="Pagani I."/>
            <person name="Mouttaki H."/>
            <person name="He Z."/>
            <person name="Zhou J."/>
            <person name="Hemme C.L."/>
            <person name="Woyke T."/>
        </authorList>
    </citation>
    <scope>NUCLEOTIDE SEQUENCE [LARGE SCALE GENOMIC DNA]</scope>
    <source>
        <strain evidence="6">DSM 2782</strain>
    </source>
</reference>
<dbReference type="PROSITE" id="PS50160">
    <property type="entry name" value="DNA_LIGASE_A3"/>
    <property type="match status" value="1"/>
</dbReference>
<dbReference type="InterPro" id="IPR012340">
    <property type="entry name" value="NA-bd_OB-fold"/>
</dbReference>
<dbReference type="GO" id="GO:0003910">
    <property type="term" value="F:DNA ligase (ATP) activity"/>
    <property type="evidence" value="ECO:0007669"/>
    <property type="project" value="UniProtKB-EC"/>
</dbReference>
<dbReference type="GO" id="GO:0005524">
    <property type="term" value="F:ATP binding"/>
    <property type="evidence" value="ECO:0007669"/>
    <property type="project" value="InterPro"/>
</dbReference>
<dbReference type="STRING" id="588581.Cpap_2034"/>
<reference evidence="6" key="1">
    <citation type="submission" date="2009-07" db="EMBL/GenBank/DDBJ databases">
        <authorList>
            <consortium name="US DOE Joint Genome Institute (JGI-PGF)"/>
            <person name="Lucas S."/>
            <person name="Copeland A."/>
            <person name="Lapidus A."/>
            <person name="Glavina del Rio T."/>
            <person name="Tice H."/>
            <person name="Bruce D."/>
            <person name="Goodwin L."/>
            <person name="Pitluck S."/>
            <person name="Larimer F."/>
            <person name="Land M.L."/>
            <person name="Mouttaki H."/>
            <person name="He Z."/>
            <person name="Zhou J."/>
            <person name="Hemme C.L."/>
        </authorList>
    </citation>
    <scope>NUCLEOTIDE SEQUENCE [LARGE SCALE GENOMIC DNA]</scope>
    <source>
        <strain evidence="6">DSM 2782</strain>
    </source>
</reference>
<proteinExistence type="inferred from homology"/>
<feature type="domain" description="ATP-dependent DNA ligase family profile" evidence="5">
    <location>
        <begin position="104"/>
        <end position="198"/>
    </location>
</feature>
<dbReference type="RefSeq" id="WP_004619951.1">
    <property type="nucleotide sequence ID" value="NZ_ACXX02000008.1"/>
</dbReference>
<dbReference type="eggNOG" id="COG1793">
    <property type="taxonomic scope" value="Bacteria"/>
</dbReference>
<keyword evidence="7" id="KW-1185">Reference proteome</keyword>
<dbReference type="Pfam" id="PF04679">
    <property type="entry name" value="DNA_ligase_A_C"/>
    <property type="match status" value="1"/>
</dbReference>